<evidence type="ECO:0000313" key="1">
    <source>
        <dbReference type="EMBL" id="KAA6336799.1"/>
    </source>
</evidence>
<protein>
    <submittedName>
        <fullName evidence="1">Uncharacterized protein</fullName>
    </submittedName>
</protein>
<sequence>MEFFADKNTSCYCPLTIKSATIGGHYGMRNGYPLFQESYLKHRMFPVISHSHFTKLNDVLTVTQPDKRTVADSLRHLTPRKKPAVFPGFLCMEKSNNAQIKPEITARLRADKRG</sequence>
<reference evidence="1" key="1">
    <citation type="submission" date="2019-03" db="EMBL/GenBank/DDBJ databases">
        <title>Single cell metagenomics reveals metabolic interactions within the superorganism composed of flagellate Streblomastix strix and complex community of Bacteroidetes bacteria on its surface.</title>
        <authorList>
            <person name="Treitli S.C."/>
            <person name="Kolisko M."/>
            <person name="Husnik F."/>
            <person name="Keeling P."/>
            <person name="Hampl V."/>
        </authorList>
    </citation>
    <scope>NUCLEOTIDE SEQUENCE</scope>
    <source>
        <strain evidence="1">STM</strain>
    </source>
</reference>
<gene>
    <name evidence="1" type="ORF">EZS27_015076</name>
</gene>
<organism evidence="1">
    <name type="scientific">termite gut metagenome</name>
    <dbReference type="NCBI Taxonomy" id="433724"/>
    <lineage>
        <taxon>unclassified sequences</taxon>
        <taxon>metagenomes</taxon>
        <taxon>organismal metagenomes</taxon>
    </lineage>
</organism>
<proteinExistence type="predicted"/>
<dbReference type="AlphaFoldDB" id="A0A5J4RST1"/>
<accession>A0A5J4RST1</accession>
<name>A0A5J4RST1_9ZZZZ</name>
<comment type="caution">
    <text evidence="1">The sequence shown here is derived from an EMBL/GenBank/DDBJ whole genome shotgun (WGS) entry which is preliminary data.</text>
</comment>
<dbReference type="EMBL" id="SNRY01000760">
    <property type="protein sequence ID" value="KAA6336799.1"/>
    <property type="molecule type" value="Genomic_DNA"/>
</dbReference>